<keyword evidence="1" id="KW-0004">4Fe-4S</keyword>
<feature type="binding site" evidence="6">
    <location>
        <position position="87"/>
    </location>
    <ligand>
        <name>[4Fe-4S] cluster</name>
        <dbReference type="ChEBI" id="CHEBI:49883"/>
        <note>4Fe-4S-S-AdoMet</note>
    </ligand>
</feature>
<keyword evidence="5 6" id="KW-0411">Iron-sulfur</keyword>
<dbReference type="PROSITE" id="PS51918">
    <property type="entry name" value="RADICAL_SAM"/>
    <property type="match status" value="1"/>
</dbReference>
<evidence type="ECO:0000256" key="5">
    <source>
        <dbReference type="ARBA" id="ARBA00023014"/>
    </source>
</evidence>
<dbReference type="GO" id="GO:0003824">
    <property type="term" value="F:catalytic activity"/>
    <property type="evidence" value="ECO:0007669"/>
    <property type="project" value="InterPro"/>
</dbReference>
<dbReference type="InterPro" id="IPR058240">
    <property type="entry name" value="rSAM_sf"/>
</dbReference>
<keyword evidence="2 6" id="KW-0949">S-adenosyl-L-methionine</keyword>
<dbReference type="PANTHER" id="PTHR30352:SF5">
    <property type="entry name" value="PYRUVATE FORMATE-LYASE 1-ACTIVATING ENZYME"/>
    <property type="match status" value="1"/>
</dbReference>
<evidence type="ECO:0000256" key="3">
    <source>
        <dbReference type="ARBA" id="ARBA00022723"/>
    </source>
</evidence>
<dbReference type="STRING" id="1577791.Mpt1_c00790"/>
<keyword evidence="4 6" id="KW-0408">Iron</keyword>
<dbReference type="OrthoDB" id="5682at2157"/>
<dbReference type="GO" id="GO:0046872">
    <property type="term" value="F:metal ion binding"/>
    <property type="evidence" value="ECO:0007669"/>
    <property type="project" value="UniProtKB-KW"/>
</dbReference>
<accession>A0A0A7LA80</accession>
<evidence type="ECO:0000313" key="8">
    <source>
        <dbReference type="EMBL" id="AIZ55984.1"/>
    </source>
</evidence>
<evidence type="ECO:0000313" key="9">
    <source>
        <dbReference type="Proteomes" id="UP000030787"/>
    </source>
</evidence>
<dbReference type="InterPro" id="IPR013785">
    <property type="entry name" value="Aldolase_TIM"/>
</dbReference>
<evidence type="ECO:0000259" key="7">
    <source>
        <dbReference type="PROSITE" id="PS51918"/>
    </source>
</evidence>
<organism evidence="8 9">
    <name type="scientific">Candidatus Methanoplasma termitum</name>
    <dbReference type="NCBI Taxonomy" id="1577791"/>
    <lineage>
        <taxon>Archaea</taxon>
        <taxon>Methanobacteriati</taxon>
        <taxon>Thermoplasmatota</taxon>
        <taxon>Thermoplasmata</taxon>
        <taxon>Methanomassiliicoccales</taxon>
        <taxon>Methanomassiliicoccaceae</taxon>
        <taxon>Candidatus Methanoplasma</taxon>
    </lineage>
</organism>
<evidence type="ECO:0000256" key="6">
    <source>
        <dbReference type="PIRSR" id="PIRSR004869-50"/>
    </source>
</evidence>
<dbReference type="Proteomes" id="UP000030787">
    <property type="component" value="Chromosome"/>
</dbReference>
<dbReference type="PANTHER" id="PTHR30352">
    <property type="entry name" value="PYRUVATE FORMATE-LYASE-ACTIVATING ENZYME"/>
    <property type="match status" value="1"/>
</dbReference>
<name>A0A0A7LA80_9ARCH</name>
<feature type="domain" description="Radical SAM core" evidence="7">
    <location>
        <begin position="65"/>
        <end position="273"/>
    </location>
</feature>
<evidence type="ECO:0000256" key="1">
    <source>
        <dbReference type="ARBA" id="ARBA00022485"/>
    </source>
</evidence>
<dbReference type="InterPro" id="IPR007197">
    <property type="entry name" value="rSAM"/>
</dbReference>
<evidence type="ECO:0000256" key="4">
    <source>
        <dbReference type="ARBA" id="ARBA00023004"/>
    </source>
</evidence>
<dbReference type="EMBL" id="CP010070">
    <property type="protein sequence ID" value="AIZ55984.1"/>
    <property type="molecule type" value="Genomic_DNA"/>
</dbReference>
<reference evidence="8 9" key="1">
    <citation type="journal article" date="2014" name="Appl. Environ. Microbiol.">
        <title>Comparative Genome Analysis of 'Candidatus Methanoplasma termitum' Indicates a New Mode of Energy Metabolism in the Seventh Order of Methanogens.</title>
        <authorList>
            <person name="Lang K."/>
            <person name="Schuldes J."/>
            <person name="Klingl A."/>
            <person name="Poehlein A."/>
            <person name="Daniel R."/>
            <person name="Brune A."/>
        </authorList>
    </citation>
    <scope>NUCLEOTIDE SEQUENCE [LARGE SCALE GENOMIC DNA]</scope>
    <source>
        <strain evidence="9">Mpt1</strain>
    </source>
</reference>
<dbReference type="InterPro" id="IPR027596">
    <property type="entry name" value="AmmeMemoSam_rS"/>
</dbReference>
<protein>
    <submittedName>
        <fullName evidence="8">MoaA1 protein</fullName>
    </submittedName>
</protein>
<dbReference type="RefSeq" id="WP_048111236.1">
    <property type="nucleotide sequence ID" value="NZ_CP010070.1"/>
</dbReference>
<keyword evidence="9" id="KW-1185">Reference proteome</keyword>
<dbReference type="KEGG" id="mear:Mpt1_c00790"/>
<proteinExistence type="predicted"/>
<sequence>MEARYYHRDGNVYICDLCPHRCHIQVGGFGRCVSRKAEEDKLIANNYGKVSSFNVDPIEKKPFYHYYPKSKIFSIGGIGCNMSCRHCQNWSISASPSGRKRTTYESPEDIVSFCRKERFDAIAFTYNEPIIWFEYIMDIVKEAPDLRYVLVSNGLVCEDPLRDLCKVTDAMNIDIKGFTDDFYMKVCGAHLADVMRASEIINEEGVHLELTYLVIPGYNDKESEIEEFSEWVRDELSPDTPVHFTRFHPDFEMMNVPITPLETMFMCRETAMECGLEYAYVGNVMTDEASDTYCPNCGALVIRRTGYLVELVGLNGDRCAQCRHRMNVKR</sequence>
<dbReference type="NCBIfam" id="TIGR04337">
    <property type="entry name" value="AmmeMemoSam_rS"/>
    <property type="match status" value="1"/>
</dbReference>
<feature type="binding site" evidence="6">
    <location>
        <position position="80"/>
    </location>
    <ligand>
        <name>[4Fe-4S] cluster</name>
        <dbReference type="ChEBI" id="CHEBI:49883"/>
        <note>4Fe-4S-S-AdoMet</note>
    </ligand>
</feature>
<gene>
    <name evidence="8" type="primary">moaA1</name>
    <name evidence="8" type="ORF">Mpt1_c00790</name>
</gene>
<dbReference type="Pfam" id="PF04055">
    <property type="entry name" value="Radical_SAM"/>
    <property type="match status" value="1"/>
</dbReference>
<dbReference type="InterPro" id="IPR016431">
    <property type="entry name" value="Pyrv-formate_lyase-activ_prd"/>
</dbReference>
<dbReference type="PIRSF" id="PIRSF004869">
    <property type="entry name" value="PflX_prd"/>
    <property type="match status" value="1"/>
</dbReference>
<dbReference type="AlphaFoldDB" id="A0A0A7LA80"/>
<dbReference type="InterPro" id="IPR034457">
    <property type="entry name" value="Organic_radical-activating"/>
</dbReference>
<feature type="binding site" evidence="6">
    <location>
        <position position="84"/>
    </location>
    <ligand>
        <name>[4Fe-4S] cluster</name>
        <dbReference type="ChEBI" id="CHEBI:49883"/>
        <note>4Fe-4S-S-AdoMet</note>
    </ligand>
</feature>
<dbReference type="SUPFAM" id="SSF102114">
    <property type="entry name" value="Radical SAM enzymes"/>
    <property type="match status" value="1"/>
</dbReference>
<dbReference type="SFLD" id="SFLDS00029">
    <property type="entry name" value="Radical_SAM"/>
    <property type="match status" value="1"/>
</dbReference>
<dbReference type="HOGENOM" id="CLU_044176_1_0_2"/>
<evidence type="ECO:0000256" key="2">
    <source>
        <dbReference type="ARBA" id="ARBA00022691"/>
    </source>
</evidence>
<comment type="cofactor">
    <cofactor evidence="6">
        <name>[4Fe-4S] cluster</name>
        <dbReference type="ChEBI" id="CHEBI:49883"/>
    </cofactor>
    <text evidence="6">Binds 1 [4Fe-4S] cluster. The cluster is coordinated with 3 cysteines and an exchangeable S-adenosyl-L-methionine.</text>
</comment>
<dbReference type="Gene3D" id="3.20.20.70">
    <property type="entry name" value="Aldolase class I"/>
    <property type="match status" value="1"/>
</dbReference>
<dbReference type="GeneID" id="24817754"/>
<dbReference type="GO" id="GO:0051539">
    <property type="term" value="F:4 iron, 4 sulfur cluster binding"/>
    <property type="evidence" value="ECO:0007669"/>
    <property type="project" value="UniProtKB-KW"/>
</dbReference>
<keyword evidence="3 6" id="KW-0479">Metal-binding</keyword>
<dbReference type="CDD" id="cd01335">
    <property type="entry name" value="Radical_SAM"/>
    <property type="match status" value="1"/>
</dbReference>
<dbReference type="SFLD" id="SFLDG01101">
    <property type="entry name" value="Uncharacterised_Radical_SAM_Su"/>
    <property type="match status" value="1"/>
</dbReference>